<dbReference type="Gene3D" id="1.10.1200.10">
    <property type="entry name" value="ACP-like"/>
    <property type="match status" value="1"/>
</dbReference>
<dbReference type="SMART" id="SM00823">
    <property type="entry name" value="PKS_PP"/>
    <property type="match status" value="1"/>
</dbReference>
<dbReference type="Pfam" id="PF00975">
    <property type="entry name" value="Thioesterase"/>
    <property type="match status" value="1"/>
</dbReference>
<dbReference type="InterPro" id="IPR023213">
    <property type="entry name" value="CAT-like_dom_sf"/>
</dbReference>
<dbReference type="Proteomes" id="UP001207742">
    <property type="component" value="Unassembled WGS sequence"/>
</dbReference>
<feature type="domain" description="Carrier" evidence="3">
    <location>
        <begin position="1020"/>
        <end position="1095"/>
    </location>
</feature>
<dbReference type="SMART" id="SM01294">
    <property type="entry name" value="PKS_PP_betabranch"/>
    <property type="match status" value="1"/>
</dbReference>
<dbReference type="CDD" id="cd05930">
    <property type="entry name" value="A_NRPS"/>
    <property type="match status" value="1"/>
</dbReference>
<dbReference type="InterPro" id="IPR001031">
    <property type="entry name" value="Thioesterase"/>
</dbReference>
<dbReference type="SUPFAM" id="SSF56801">
    <property type="entry name" value="Acetyl-CoA synthetase-like"/>
    <property type="match status" value="1"/>
</dbReference>
<dbReference type="RefSeq" id="WP_264729965.1">
    <property type="nucleotide sequence ID" value="NZ_JAPDNR010000001.1"/>
</dbReference>
<sequence>MENEILTLIRNLKESNVDLTLVGNDLEINYDGTLSEILYDRIKARKSEIVGFLKAIQEEAGTRETTGIMEQLTPFQKGIVSYVKNNPDSNRYILQFTFRFDETLPFTFFHQICSILVSRHEILRTIYDFDDSQGMFTAQVLPADCLVCNKIEAGTAAEITRQLEQLSTRKFDISTRPLIRFHLLETPTGSIAVINIHHLIMDGNTVSLLLEELWQIGEDLKAGRPVPVSLADNRQFSTYVKWMNNLDRKKSVAYWKQQLSNCSPALPESCSVGEVPAAQQVYRELKQEYTLDAASLRLLKAEGLSLSAAFNFFTGQALAACFGYQEFIWGNMVTLRPSELHGIENVMGPCIATIPVRMNFGTDKPVTDMIRELQAQVLVSRENANLSLSEIFNAGGSHNLFSVLFSYQHFSKTNQPATGQEINISDAGRSVTSHFPLTVMVYERDTAVNLIVSYRADLFTGWVLQSVMHTVAGNFNQLTSLAEQSVSALDIFTAPAAISPAVLRGEVVPAGAYPVSLTDWFMQAVERYPQQIAVRDHDGKEVTYAALDQMSNYIAARLISHQISGAVGIHLHRSVKAIAGVIGTLKAGCHVTSLEKDFPEEKLLWLHAAIGIKAVIADEQAVLLQALPADILQIPLGVEVPLYDTAITFPVITADMVCAVNYTSGSTGEPKMVLTSHGSHLNRLQWLYTQFPAEGHDVYCQKTLLSFAPAIREIFEPLVQGATLYLFPEAATKDLELFEQTLANSAITRIFLTPTFLQLLADNHKISCLSGLSILEISGEPVKVTLLEKIRGQLPAVRLLNRYGATEAASVVYYEYTNADNSPSSFVQLGTPIANTRVYVMDESLKPRPVGVVGEIVLAGDSLASGYRDEVPEAGVFIRGVAEKEPVLLKTGDLGYIDNTGKLCYQGRKNRMIKIRGFRIEPGEIEFNLMQHTSVEQSAVIPLNTNGGQRIIAFCVPAEKEVQLNNIAIRAFLQERMPSYMLPHEIRKIDSIPVTASGKVDYRRLESMVATDVSRNTANAPVTPTERAIYDIVKLLLPEIQLDAQTDFFELGLDSILVMRATYEIRKQFDVKIAGSDIYSCNNIQKLAGLIDKVRRSGDQGIGYYTLNFKAANEHVIFLIPPIVTNSLIYHGLGPFVPEGLSVVVFDPFDVEKYKAQSDTLEEMAAVYVNSILNIGKEKVIHLAGWSFGASVTYEAAVQVQKSGVEVRSLILIDPGFNTSDYDDDISREKLVNILNQLLIQGGIDPKAESGVAETFTELMYKANFLIKQYRPGDFEGEINLVKPASVSSFERNFDKPFNGIEKFSGSKVQVSTITGNHMTMMFKPFEEIAGIFFGNIRYDKR</sequence>
<evidence type="ECO:0000256" key="2">
    <source>
        <dbReference type="ARBA" id="ARBA00022553"/>
    </source>
</evidence>
<name>A0ABT3IK99_9BACT</name>
<reference evidence="4 5" key="1">
    <citation type="submission" date="2022-10" db="EMBL/GenBank/DDBJ databases">
        <title>Chitinophaga nivalis PC15 sp. nov., isolated from Pyeongchang county, South Korea.</title>
        <authorList>
            <person name="Trinh H.N."/>
        </authorList>
    </citation>
    <scope>NUCLEOTIDE SEQUENCE [LARGE SCALE GENOMIC DNA]</scope>
    <source>
        <strain evidence="4 5">PC14</strain>
    </source>
</reference>
<comment type="caution">
    <text evidence="4">The sequence shown here is derived from an EMBL/GenBank/DDBJ whole genome shotgun (WGS) entry which is preliminary data.</text>
</comment>
<dbReference type="Gene3D" id="3.40.50.1820">
    <property type="entry name" value="alpha/beta hydrolase"/>
    <property type="match status" value="1"/>
</dbReference>
<dbReference type="EMBL" id="JAPDNS010000001">
    <property type="protein sequence ID" value="MCW3484385.1"/>
    <property type="molecule type" value="Genomic_DNA"/>
</dbReference>
<dbReference type="Gene3D" id="3.30.559.10">
    <property type="entry name" value="Chloramphenicol acetyltransferase-like domain"/>
    <property type="match status" value="1"/>
</dbReference>
<keyword evidence="1" id="KW-0596">Phosphopantetheine</keyword>
<evidence type="ECO:0000313" key="5">
    <source>
        <dbReference type="Proteomes" id="UP001207742"/>
    </source>
</evidence>
<proteinExistence type="predicted"/>
<dbReference type="PANTHER" id="PTHR45527">
    <property type="entry name" value="NONRIBOSOMAL PEPTIDE SYNTHETASE"/>
    <property type="match status" value="1"/>
</dbReference>
<dbReference type="Pfam" id="PF13193">
    <property type="entry name" value="AMP-binding_C"/>
    <property type="match status" value="1"/>
</dbReference>
<dbReference type="InterPro" id="IPR029058">
    <property type="entry name" value="AB_hydrolase_fold"/>
</dbReference>
<dbReference type="InterPro" id="IPR045851">
    <property type="entry name" value="AMP-bd_C_sf"/>
</dbReference>
<dbReference type="PROSITE" id="PS50075">
    <property type="entry name" value="CARRIER"/>
    <property type="match status" value="1"/>
</dbReference>
<dbReference type="Gene3D" id="3.40.50.12780">
    <property type="entry name" value="N-terminal domain of ligase-like"/>
    <property type="match status" value="1"/>
</dbReference>
<dbReference type="InterPro" id="IPR020806">
    <property type="entry name" value="PKS_PP-bd"/>
</dbReference>
<evidence type="ECO:0000259" key="3">
    <source>
        <dbReference type="PROSITE" id="PS50075"/>
    </source>
</evidence>
<gene>
    <name evidence="4" type="ORF">OL497_10800</name>
</gene>
<dbReference type="InterPro" id="IPR025110">
    <property type="entry name" value="AMP-bd_C"/>
</dbReference>
<organism evidence="4 5">
    <name type="scientific">Chitinophaga nivalis</name>
    <dbReference type="NCBI Taxonomy" id="2991709"/>
    <lineage>
        <taxon>Bacteria</taxon>
        <taxon>Pseudomonadati</taxon>
        <taxon>Bacteroidota</taxon>
        <taxon>Chitinophagia</taxon>
        <taxon>Chitinophagales</taxon>
        <taxon>Chitinophagaceae</taxon>
        <taxon>Chitinophaga</taxon>
    </lineage>
</organism>
<dbReference type="InterPro" id="IPR001242">
    <property type="entry name" value="Condensation_dom"/>
</dbReference>
<evidence type="ECO:0000256" key="1">
    <source>
        <dbReference type="ARBA" id="ARBA00022450"/>
    </source>
</evidence>
<protein>
    <submittedName>
        <fullName evidence="4">AMP-binding protein</fullName>
    </submittedName>
</protein>
<dbReference type="Pfam" id="PF00668">
    <property type="entry name" value="Condensation"/>
    <property type="match status" value="1"/>
</dbReference>
<keyword evidence="5" id="KW-1185">Reference proteome</keyword>
<dbReference type="SUPFAM" id="SSF47336">
    <property type="entry name" value="ACP-like"/>
    <property type="match status" value="1"/>
</dbReference>
<dbReference type="InterPro" id="IPR020845">
    <property type="entry name" value="AMP-binding_CS"/>
</dbReference>
<dbReference type="SUPFAM" id="SSF52777">
    <property type="entry name" value="CoA-dependent acyltransferases"/>
    <property type="match status" value="2"/>
</dbReference>
<dbReference type="PROSITE" id="PS00455">
    <property type="entry name" value="AMP_BINDING"/>
    <property type="match status" value="1"/>
</dbReference>
<dbReference type="SUPFAM" id="SSF53474">
    <property type="entry name" value="alpha/beta-Hydrolases"/>
    <property type="match status" value="1"/>
</dbReference>
<dbReference type="InterPro" id="IPR009081">
    <property type="entry name" value="PP-bd_ACP"/>
</dbReference>
<accession>A0ABT3IK99</accession>
<dbReference type="Gene3D" id="3.30.559.30">
    <property type="entry name" value="Nonribosomal peptide synthetase, condensation domain"/>
    <property type="match status" value="1"/>
</dbReference>
<dbReference type="Pfam" id="PF00550">
    <property type="entry name" value="PP-binding"/>
    <property type="match status" value="1"/>
</dbReference>
<dbReference type="PANTHER" id="PTHR45527:SF1">
    <property type="entry name" value="FATTY ACID SYNTHASE"/>
    <property type="match status" value="1"/>
</dbReference>
<keyword evidence="2" id="KW-0597">Phosphoprotein</keyword>
<dbReference type="InterPro" id="IPR036736">
    <property type="entry name" value="ACP-like_sf"/>
</dbReference>
<dbReference type="Pfam" id="PF00501">
    <property type="entry name" value="AMP-binding"/>
    <property type="match status" value="1"/>
</dbReference>
<dbReference type="InterPro" id="IPR042099">
    <property type="entry name" value="ANL_N_sf"/>
</dbReference>
<dbReference type="InterPro" id="IPR000873">
    <property type="entry name" value="AMP-dep_synth/lig_dom"/>
</dbReference>
<evidence type="ECO:0000313" key="4">
    <source>
        <dbReference type="EMBL" id="MCW3484385.1"/>
    </source>
</evidence>
<dbReference type="Gene3D" id="3.30.300.30">
    <property type="match status" value="1"/>
</dbReference>